<evidence type="ECO:0000313" key="3">
    <source>
        <dbReference type="EMBL" id="EFJ00337.1"/>
    </source>
</evidence>
<name>D8PSI1_SCHCM</name>
<reference evidence="3 4" key="1">
    <citation type="journal article" date="2010" name="Nat. Biotechnol.">
        <title>Genome sequence of the model mushroom Schizophyllum commune.</title>
        <authorList>
            <person name="Ohm R.A."/>
            <person name="de Jong J.F."/>
            <person name="Lugones L.G."/>
            <person name="Aerts A."/>
            <person name="Kothe E."/>
            <person name="Stajich J.E."/>
            <person name="de Vries R.P."/>
            <person name="Record E."/>
            <person name="Levasseur A."/>
            <person name="Baker S.E."/>
            <person name="Bartholomew K.A."/>
            <person name="Coutinho P.M."/>
            <person name="Erdmann S."/>
            <person name="Fowler T.J."/>
            <person name="Gathman A.C."/>
            <person name="Lombard V."/>
            <person name="Henrissat B."/>
            <person name="Knabe N."/>
            <person name="Kuees U."/>
            <person name="Lilly W.W."/>
            <person name="Lindquist E."/>
            <person name="Lucas S."/>
            <person name="Magnuson J.K."/>
            <person name="Piumi F."/>
            <person name="Raudaskoski M."/>
            <person name="Salamov A."/>
            <person name="Schmutz J."/>
            <person name="Schwarze F.W.M.R."/>
            <person name="vanKuyk P.A."/>
            <person name="Horton J.S."/>
            <person name="Grigoriev I.V."/>
            <person name="Woesten H.A.B."/>
        </authorList>
    </citation>
    <scope>NUCLEOTIDE SEQUENCE [LARGE SCALE GENOMIC DNA]</scope>
    <source>
        <strain evidence="4">H4-8 / FGSC 9210</strain>
    </source>
</reference>
<evidence type="ECO:0000256" key="2">
    <source>
        <dbReference type="SAM" id="Phobius"/>
    </source>
</evidence>
<organism evidence="4">
    <name type="scientific">Schizophyllum commune (strain H4-8 / FGSC 9210)</name>
    <name type="common">Split gill fungus</name>
    <dbReference type="NCBI Taxonomy" id="578458"/>
    <lineage>
        <taxon>Eukaryota</taxon>
        <taxon>Fungi</taxon>
        <taxon>Dikarya</taxon>
        <taxon>Basidiomycota</taxon>
        <taxon>Agaricomycotina</taxon>
        <taxon>Agaricomycetes</taxon>
        <taxon>Agaricomycetidae</taxon>
        <taxon>Agaricales</taxon>
        <taxon>Schizophyllaceae</taxon>
        <taxon>Schizophyllum</taxon>
    </lineage>
</organism>
<dbReference type="RefSeq" id="XP_003035239.1">
    <property type="nucleotide sequence ID" value="XM_003035193.1"/>
</dbReference>
<feature type="non-terminal residue" evidence="3">
    <location>
        <position position="326"/>
    </location>
</feature>
<keyword evidence="4" id="KW-1185">Reference proteome</keyword>
<feature type="transmembrane region" description="Helical" evidence="2">
    <location>
        <begin position="174"/>
        <end position="197"/>
    </location>
</feature>
<dbReference type="EMBL" id="GL377303">
    <property type="protein sequence ID" value="EFJ00337.1"/>
    <property type="molecule type" value="Genomic_DNA"/>
</dbReference>
<dbReference type="OMA" id="RVIASWA"/>
<evidence type="ECO:0000313" key="4">
    <source>
        <dbReference type="Proteomes" id="UP000007431"/>
    </source>
</evidence>
<evidence type="ECO:0000256" key="1">
    <source>
        <dbReference type="SAM" id="MobiDB-lite"/>
    </source>
</evidence>
<dbReference type="HOGENOM" id="CLU_044614_9_0_1"/>
<feature type="transmembrane region" description="Helical" evidence="2">
    <location>
        <begin position="56"/>
        <end position="83"/>
    </location>
</feature>
<dbReference type="VEuPathDB" id="FungiDB:SCHCODRAFT_01187281"/>
<dbReference type="KEGG" id="scm:SCHCO_01187281"/>
<keyword evidence="2" id="KW-1133">Transmembrane helix</keyword>
<feature type="transmembrane region" description="Helical" evidence="2">
    <location>
        <begin position="209"/>
        <end position="230"/>
    </location>
</feature>
<dbReference type="Proteomes" id="UP000007431">
    <property type="component" value="Unassembled WGS sequence"/>
</dbReference>
<sequence>MRTFARRKGQSWTTLAVIIALFVSSTVVVATDIAFWTVQIPSTVRPARHKPPTELLFRFNIILVVTRRCIYLLSDAIVVWRAWVLWPNSRLAKSILLACMCCSTVGAILNAVWTIQNDRSINTLPRIQSLALTVPLLGTNIIATSLVGIQVWYYRRDIKGSLGLYTRKSQVERVLVLLVESGCLYSLLWAVYLTFLLTAGTGGSTVTNYVGTAIHSISGIHPIVVVLVVMHATTAEHLIDTAQVSHALHFVDTQEGRIVGLSSGCMDLGDGSMVNGVLARDHVGERRASSAEQRSAHASASPGRIDQEHEGPMMTYVSRSRRSLCD</sequence>
<keyword evidence="2" id="KW-0472">Membrane</keyword>
<dbReference type="AlphaFoldDB" id="D8PSI1"/>
<feature type="transmembrane region" description="Helical" evidence="2">
    <location>
        <begin position="95"/>
        <end position="115"/>
    </location>
</feature>
<protein>
    <submittedName>
        <fullName evidence="3">Uncharacterized protein</fullName>
    </submittedName>
</protein>
<feature type="region of interest" description="Disordered" evidence="1">
    <location>
        <begin position="284"/>
        <end position="326"/>
    </location>
</feature>
<keyword evidence="2" id="KW-0812">Transmembrane</keyword>
<dbReference type="OrthoDB" id="3174341at2759"/>
<proteinExistence type="predicted"/>
<feature type="transmembrane region" description="Helical" evidence="2">
    <location>
        <begin position="12"/>
        <end position="36"/>
    </location>
</feature>
<accession>D8PSI1</accession>
<gene>
    <name evidence="3" type="ORF">SCHCODRAFT_105762</name>
</gene>
<feature type="transmembrane region" description="Helical" evidence="2">
    <location>
        <begin position="127"/>
        <end position="153"/>
    </location>
</feature>
<dbReference type="InParanoid" id="D8PSI1"/>
<dbReference type="GeneID" id="9594428"/>